<dbReference type="EMBL" id="FMXR01000008">
    <property type="protein sequence ID" value="SDB16461.1"/>
    <property type="molecule type" value="Genomic_DNA"/>
</dbReference>
<reference evidence="1 2" key="1">
    <citation type="submission" date="2016-10" db="EMBL/GenBank/DDBJ databases">
        <authorList>
            <person name="de Groot N.N."/>
        </authorList>
    </citation>
    <scope>NUCLEOTIDE SEQUENCE [LARGE SCALE GENOMIC DNA]</scope>
    <source>
        <strain evidence="1 2">DSM 3217</strain>
    </source>
</reference>
<dbReference type="STRING" id="1732.SAMN02910417_01256"/>
<keyword evidence="2" id="KW-1185">Reference proteome</keyword>
<accession>A0A1G6B745</accession>
<proteinExistence type="predicted"/>
<name>A0A1G6B745_EUBOX</name>
<dbReference type="Proteomes" id="UP000199228">
    <property type="component" value="Unassembled WGS sequence"/>
</dbReference>
<evidence type="ECO:0000313" key="2">
    <source>
        <dbReference type="Proteomes" id="UP000199228"/>
    </source>
</evidence>
<dbReference type="OrthoDB" id="244835at2"/>
<dbReference type="RefSeq" id="WP_090173346.1">
    <property type="nucleotide sequence ID" value="NZ_FMXR01000008.1"/>
</dbReference>
<evidence type="ECO:0000313" key="1">
    <source>
        <dbReference type="EMBL" id="SDB16461.1"/>
    </source>
</evidence>
<gene>
    <name evidence="1" type="ORF">SAMN02910417_01256</name>
</gene>
<dbReference type="AlphaFoldDB" id="A0A1G6B745"/>
<sequence length="150" mass="17494">MSEQVFEISIPLDEDGFIEMECDYCKTRFMLHKDVYENEDNLFFFCPICGIPNKTNTFFVPEVLEKAQQMAANYMLDELDKMLSKSMKQINRSGFIKMSVKKTERVQERELYTPLNSYVKCRKVCCGIDVKVKNIDKETGTYCPICGCEQ</sequence>
<evidence type="ECO:0008006" key="3">
    <source>
        <dbReference type="Google" id="ProtNLM"/>
    </source>
</evidence>
<protein>
    <recommendedName>
        <fullName evidence="3">TFIIB zinc-binding</fullName>
    </recommendedName>
</protein>
<organism evidence="1 2">
    <name type="scientific">Eubacterium oxidoreducens</name>
    <dbReference type="NCBI Taxonomy" id="1732"/>
    <lineage>
        <taxon>Bacteria</taxon>
        <taxon>Bacillati</taxon>
        <taxon>Bacillota</taxon>
        <taxon>Clostridia</taxon>
        <taxon>Eubacteriales</taxon>
        <taxon>Eubacteriaceae</taxon>
        <taxon>Eubacterium</taxon>
    </lineage>
</organism>